<dbReference type="EMBL" id="KL142410">
    <property type="protein sequence ID" value="KDR68139.1"/>
    <property type="molecule type" value="Genomic_DNA"/>
</dbReference>
<sequence length="166" mass="18531">MAPSALYTKLLNLSTTHANPSSLEELMAIRSPDAVHAWGHKYLVSRNPKLGELMDNKTFEAHLNSTGPYIGASTSKIHALILDEHQRTSVIHMSYFLRPAKSNETVEQDLIWTLKFTDDEDVDKVLIKESVEFIDAATSSRIGEIIRGIHGDLKEDVRGGITLRGY</sequence>
<dbReference type="HOGENOM" id="CLU_128883_0_0_1"/>
<keyword evidence="2" id="KW-1185">Reference proteome</keyword>
<evidence type="ECO:0000313" key="1">
    <source>
        <dbReference type="EMBL" id="KDR68139.1"/>
    </source>
</evidence>
<reference evidence="2" key="1">
    <citation type="journal article" date="2014" name="Proc. Natl. Acad. Sci. U.S.A.">
        <title>Extensive sampling of basidiomycete genomes demonstrates inadequacy of the white-rot/brown-rot paradigm for wood decay fungi.</title>
        <authorList>
            <person name="Riley R."/>
            <person name="Salamov A.A."/>
            <person name="Brown D.W."/>
            <person name="Nagy L.G."/>
            <person name="Floudas D."/>
            <person name="Held B.W."/>
            <person name="Levasseur A."/>
            <person name="Lombard V."/>
            <person name="Morin E."/>
            <person name="Otillar R."/>
            <person name="Lindquist E.A."/>
            <person name="Sun H."/>
            <person name="LaButti K.M."/>
            <person name="Schmutz J."/>
            <person name="Jabbour D."/>
            <person name="Luo H."/>
            <person name="Baker S.E."/>
            <person name="Pisabarro A.G."/>
            <person name="Walton J.D."/>
            <person name="Blanchette R.A."/>
            <person name="Henrissat B."/>
            <person name="Martin F."/>
            <person name="Cullen D."/>
            <person name="Hibbett D.S."/>
            <person name="Grigoriev I.V."/>
        </authorList>
    </citation>
    <scope>NUCLEOTIDE SEQUENCE [LARGE SCALE GENOMIC DNA]</scope>
    <source>
        <strain evidence="2">CBS 339.88</strain>
    </source>
</reference>
<organism evidence="1 2">
    <name type="scientific">Galerina marginata (strain CBS 339.88)</name>
    <dbReference type="NCBI Taxonomy" id="685588"/>
    <lineage>
        <taxon>Eukaryota</taxon>
        <taxon>Fungi</taxon>
        <taxon>Dikarya</taxon>
        <taxon>Basidiomycota</taxon>
        <taxon>Agaricomycotina</taxon>
        <taxon>Agaricomycetes</taxon>
        <taxon>Agaricomycetidae</taxon>
        <taxon>Agaricales</taxon>
        <taxon>Agaricineae</taxon>
        <taxon>Strophariaceae</taxon>
        <taxon>Galerina</taxon>
    </lineage>
</organism>
<gene>
    <name evidence="1" type="ORF">GALMADRAFT_283224</name>
</gene>
<proteinExistence type="predicted"/>
<dbReference type="OrthoDB" id="414540at2759"/>
<protein>
    <submittedName>
        <fullName evidence="1">Uncharacterized protein</fullName>
    </submittedName>
</protein>
<dbReference type="AlphaFoldDB" id="A0A067SK93"/>
<dbReference type="Proteomes" id="UP000027222">
    <property type="component" value="Unassembled WGS sequence"/>
</dbReference>
<accession>A0A067SK93</accession>
<name>A0A067SK93_GALM3</name>
<evidence type="ECO:0000313" key="2">
    <source>
        <dbReference type="Proteomes" id="UP000027222"/>
    </source>
</evidence>